<sequence>MVLRHLELKVLVNFFTPITRSPSVQTARCSSFANIHFASSRRLRTFSTTFTRSCKMESEAYTFGPYKIDLKEVFYSTGLSYAMVNLRPLLPGHRLISFYSGQTMKKTQFSLFALIVLVVLLLL</sequence>
<dbReference type="Gene3D" id="3.30.428.10">
    <property type="entry name" value="HIT-like"/>
    <property type="match status" value="1"/>
</dbReference>
<keyword evidence="2" id="KW-1185">Reference proteome</keyword>
<dbReference type="PANTHER" id="PTHR46243">
    <property type="entry name" value="BIS(5'-ADENOSYL)-TRIPHOSPHATASE"/>
    <property type="match status" value="1"/>
</dbReference>
<dbReference type="AlphaFoldDB" id="A0AAW1IPP6"/>
<comment type="caution">
    <text evidence="1">The sequence shown here is derived from an EMBL/GenBank/DDBJ whole genome shotgun (WGS) entry which is preliminary data.</text>
</comment>
<name>A0AAW1IPP6_SAPOF</name>
<gene>
    <name evidence="1" type="ORF">RND81_09G191900</name>
</gene>
<dbReference type="EMBL" id="JBDFQZ010000009">
    <property type="protein sequence ID" value="KAK9691356.1"/>
    <property type="molecule type" value="Genomic_DNA"/>
</dbReference>
<dbReference type="InterPro" id="IPR051884">
    <property type="entry name" value="Bis(5'-adenosyl)-TPase_reg"/>
</dbReference>
<evidence type="ECO:0000313" key="2">
    <source>
        <dbReference type="Proteomes" id="UP001443914"/>
    </source>
</evidence>
<protein>
    <submittedName>
        <fullName evidence="1">Uncharacterized protein</fullName>
    </submittedName>
</protein>
<dbReference type="PANTHER" id="PTHR46243:SF1">
    <property type="entry name" value="BIS(5'-ADENOSYL)-TRIPHOSPHATASE"/>
    <property type="match status" value="1"/>
</dbReference>
<proteinExistence type="predicted"/>
<dbReference type="Proteomes" id="UP001443914">
    <property type="component" value="Unassembled WGS sequence"/>
</dbReference>
<dbReference type="InterPro" id="IPR036265">
    <property type="entry name" value="HIT-like_sf"/>
</dbReference>
<reference evidence="1" key="1">
    <citation type="submission" date="2024-03" db="EMBL/GenBank/DDBJ databases">
        <title>WGS assembly of Saponaria officinalis var. Norfolk2.</title>
        <authorList>
            <person name="Jenkins J."/>
            <person name="Shu S."/>
            <person name="Grimwood J."/>
            <person name="Barry K."/>
            <person name="Goodstein D."/>
            <person name="Schmutz J."/>
            <person name="Leebens-Mack J."/>
            <person name="Osbourn A."/>
        </authorList>
    </citation>
    <scope>NUCLEOTIDE SEQUENCE [LARGE SCALE GENOMIC DNA]</scope>
    <source>
        <strain evidence="1">JIC</strain>
    </source>
</reference>
<accession>A0AAW1IPP6</accession>
<organism evidence="1 2">
    <name type="scientific">Saponaria officinalis</name>
    <name type="common">Common soapwort</name>
    <name type="synonym">Lychnis saponaria</name>
    <dbReference type="NCBI Taxonomy" id="3572"/>
    <lineage>
        <taxon>Eukaryota</taxon>
        <taxon>Viridiplantae</taxon>
        <taxon>Streptophyta</taxon>
        <taxon>Embryophyta</taxon>
        <taxon>Tracheophyta</taxon>
        <taxon>Spermatophyta</taxon>
        <taxon>Magnoliopsida</taxon>
        <taxon>eudicotyledons</taxon>
        <taxon>Gunneridae</taxon>
        <taxon>Pentapetalae</taxon>
        <taxon>Caryophyllales</taxon>
        <taxon>Caryophyllaceae</taxon>
        <taxon>Caryophylleae</taxon>
        <taxon>Saponaria</taxon>
    </lineage>
</organism>
<evidence type="ECO:0000313" key="1">
    <source>
        <dbReference type="EMBL" id="KAK9691356.1"/>
    </source>
</evidence>